<keyword evidence="4 8" id="KW-0456">Lyase</keyword>
<organism evidence="8 9">
    <name type="scientific">Falsirhodobacter algicola</name>
    <dbReference type="NCBI Taxonomy" id="2692330"/>
    <lineage>
        <taxon>Bacteria</taxon>
        <taxon>Pseudomonadati</taxon>
        <taxon>Pseudomonadota</taxon>
        <taxon>Alphaproteobacteria</taxon>
        <taxon>Rhodobacterales</taxon>
        <taxon>Paracoccaceae</taxon>
        <taxon>Falsirhodobacter</taxon>
    </lineage>
</organism>
<evidence type="ECO:0000256" key="5">
    <source>
        <dbReference type="ARBA" id="ARBA00023270"/>
    </source>
</evidence>
<evidence type="ECO:0000313" key="8">
    <source>
        <dbReference type="EMBL" id="QUS37084.1"/>
    </source>
</evidence>
<dbReference type="InterPro" id="IPR002915">
    <property type="entry name" value="DeoC/FbaB/LacD_aldolase"/>
</dbReference>
<dbReference type="Gene3D" id="3.20.20.70">
    <property type="entry name" value="Aldolase class I"/>
    <property type="match status" value="1"/>
</dbReference>
<evidence type="ECO:0000256" key="4">
    <source>
        <dbReference type="ARBA" id="ARBA00023239"/>
    </source>
</evidence>
<evidence type="ECO:0000256" key="2">
    <source>
        <dbReference type="ARBA" id="ARBA00009473"/>
    </source>
</evidence>
<comment type="catalytic activity">
    <reaction evidence="6">
        <text>2-deoxy-D-ribose 5-phosphate = D-glyceraldehyde 3-phosphate + acetaldehyde</text>
        <dbReference type="Rhea" id="RHEA:12821"/>
        <dbReference type="ChEBI" id="CHEBI:15343"/>
        <dbReference type="ChEBI" id="CHEBI:59776"/>
        <dbReference type="ChEBI" id="CHEBI:62877"/>
        <dbReference type="EC" id="4.1.2.4"/>
    </reaction>
</comment>
<name>A0A8J8MV94_9RHOB</name>
<evidence type="ECO:0000256" key="3">
    <source>
        <dbReference type="ARBA" id="ARBA00012515"/>
    </source>
</evidence>
<dbReference type="SMART" id="SM01133">
    <property type="entry name" value="DeoC"/>
    <property type="match status" value="1"/>
</dbReference>
<dbReference type="InterPro" id="IPR011343">
    <property type="entry name" value="DeoC"/>
</dbReference>
<comment type="pathway">
    <text evidence="1">Carbohydrate degradation; 2-deoxy-D-ribose 1-phosphate degradation; D-glyceraldehyde 3-phosphate and acetaldehyde from 2-deoxy-alpha-D-ribose 1-phosphate: step 2/2.</text>
</comment>
<dbReference type="Pfam" id="PF01791">
    <property type="entry name" value="DeoC"/>
    <property type="match status" value="1"/>
</dbReference>
<dbReference type="GO" id="GO:0016052">
    <property type="term" value="P:carbohydrate catabolic process"/>
    <property type="evidence" value="ECO:0007669"/>
    <property type="project" value="TreeGrafter"/>
</dbReference>
<keyword evidence="9" id="KW-1185">Reference proteome</keyword>
<dbReference type="RefSeq" id="WP_211785228.1">
    <property type="nucleotide sequence ID" value="NZ_CP047290.1"/>
</dbReference>
<dbReference type="InterPro" id="IPR013785">
    <property type="entry name" value="Aldolase_TIM"/>
</dbReference>
<reference evidence="8" key="1">
    <citation type="submission" date="2020-01" db="EMBL/GenBank/DDBJ databases">
        <authorList>
            <person name="Yang Y."/>
            <person name="Kwon Y.M."/>
        </authorList>
    </citation>
    <scope>NUCLEOTIDE SEQUENCE</scope>
    <source>
        <strain evidence="8">PG104</strain>
        <plasmid evidence="8">unnamed1</plasmid>
    </source>
</reference>
<comment type="similarity">
    <text evidence="2">Belongs to the DeoC/FbaB aldolase family. DeoC type 2 subfamily.</text>
</comment>
<dbReference type="AlphaFoldDB" id="A0A8J8MV94"/>
<dbReference type="EC" id="4.1.2.4" evidence="3 7"/>
<sequence>MDAQMIRDIIRSIDLTDLSPNADEAGILTLCDRAMAEGTAAVCIPAQFLFAAQKRLSGSGVQGATVVNFPGGDAPLEAVLEETRRALDLGAEEVDLVVPYALADAARTRDMVGAVREITGGIILKAILETGRLDPAQIRAQADAAICGGADFLKTSTGMVDVGATPEAAAILLEAIVASEAPVGLKVSGGIRTAEAAAGYLTQARAALGTSEPSRFRIGCSGLLNALTGGRAAQTGY</sequence>
<accession>A0A8J8MV94</accession>
<gene>
    <name evidence="8" type="primary">deoC</name>
    <name evidence="8" type="ORF">GR316_11885</name>
</gene>
<dbReference type="EMBL" id="CP047290">
    <property type="protein sequence ID" value="QUS37084.1"/>
    <property type="molecule type" value="Genomic_DNA"/>
</dbReference>
<evidence type="ECO:0000313" key="9">
    <source>
        <dbReference type="Proteomes" id="UP000679284"/>
    </source>
</evidence>
<geneLocation type="plasmid" evidence="8 9">
    <name>unnamed1</name>
</geneLocation>
<dbReference type="PANTHER" id="PTHR10889">
    <property type="entry name" value="DEOXYRIBOSE-PHOSPHATE ALDOLASE"/>
    <property type="match status" value="1"/>
</dbReference>
<dbReference type="Proteomes" id="UP000679284">
    <property type="component" value="Plasmid unnamed1"/>
</dbReference>
<evidence type="ECO:0000256" key="6">
    <source>
        <dbReference type="ARBA" id="ARBA00048791"/>
    </source>
</evidence>
<dbReference type="PIRSF" id="PIRSF001357">
    <property type="entry name" value="DeoC"/>
    <property type="match status" value="1"/>
</dbReference>
<proteinExistence type="inferred from homology"/>
<evidence type="ECO:0000256" key="1">
    <source>
        <dbReference type="ARBA" id="ARBA00004816"/>
    </source>
</evidence>
<dbReference type="SUPFAM" id="SSF51569">
    <property type="entry name" value="Aldolase"/>
    <property type="match status" value="1"/>
</dbReference>
<dbReference type="GO" id="GO:0009264">
    <property type="term" value="P:deoxyribonucleotide catabolic process"/>
    <property type="evidence" value="ECO:0007669"/>
    <property type="project" value="UniProtKB-UniRule"/>
</dbReference>
<protein>
    <recommendedName>
        <fullName evidence="3 7">Deoxyribose-phosphate aldolase</fullName>
        <ecNumber evidence="3 7">4.1.2.4</ecNumber>
    </recommendedName>
</protein>
<dbReference type="GO" id="GO:0005737">
    <property type="term" value="C:cytoplasm"/>
    <property type="evidence" value="ECO:0007669"/>
    <property type="project" value="InterPro"/>
</dbReference>
<dbReference type="PANTHER" id="PTHR10889:SF3">
    <property type="entry name" value="DEOXYRIBOSE-PHOSPHATE ALDOLASE"/>
    <property type="match status" value="1"/>
</dbReference>
<dbReference type="GO" id="GO:0004139">
    <property type="term" value="F:deoxyribose-phosphate aldolase activity"/>
    <property type="evidence" value="ECO:0007669"/>
    <property type="project" value="UniProtKB-UniRule"/>
</dbReference>
<keyword evidence="8" id="KW-0614">Plasmid</keyword>
<keyword evidence="5" id="KW-0704">Schiff base</keyword>
<evidence type="ECO:0000256" key="7">
    <source>
        <dbReference type="NCBIfam" id="TIGR00126"/>
    </source>
</evidence>
<dbReference type="CDD" id="cd00959">
    <property type="entry name" value="DeoC"/>
    <property type="match status" value="1"/>
</dbReference>
<dbReference type="NCBIfam" id="TIGR00126">
    <property type="entry name" value="deoC"/>
    <property type="match status" value="1"/>
</dbReference>
<dbReference type="KEGG" id="fap:GR316_11885"/>